<dbReference type="FunFam" id="2.160.20.10:FF:000036">
    <property type="entry name" value="Pectate lyase A"/>
    <property type="match status" value="1"/>
</dbReference>
<dbReference type="AlphaFoldDB" id="A0A8H7F4V7"/>
<evidence type="ECO:0000313" key="12">
    <source>
        <dbReference type="EMBL" id="KAF7776863.1"/>
    </source>
</evidence>
<dbReference type="InterPro" id="IPR045032">
    <property type="entry name" value="PEL"/>
</dbReference>
<dbReference type="PANTHER" id="PTHR31683:SF18">
    <property type="entry name" value="PECTATE LYASE 21-RELATED"/>
    <property type="match status" value="1"/>
</dbReference>
<dbReference type="Pfam" id="PF00544">
    <property type="entry name" value="Pectate_lyase_4"/>
    <property type="match status" value="1"/>
</dbReference>
<dbReference type="GO" id="GO:0005576">
    <property type="term" value="C:extracellular region"/>
    <property type="evidence" value="ECO:0007669"/>
    <property type="project" value="UniProtKB-SubCell"/>
</dbReference>
<dbReference type="GO" id="GO:0030570">
    <property type="term" value="F:pectate lyase activity"/>
    <property type="evidence" value="ECO:0007669"/>
    <property type="project" value="UniProtKB-EC"/>
</dbReference>
<evidence type="ECO:0000256" key="1">
    <source>
        <dbReference type="ARBA" id="ARBA00000695"/>
    </source>
</evidence>
<keyword evidence="7" id="KW-0732">Signal</keyword>
<evidence type="ECO:0000256" key="3">
    <source>
        <dbReference type="ARBA" id="ARBA00010980"/>
    </source>
</evidence>
<keyword evidence="9" id="KW-0624">Polysaccharide degradation</keyword>
<reference evidence="12 13" key="1">
    <citation type="journal article" name="Sci. Rep.">
        <title>Telomere-to-telomere assembled and centromere annotated genomes of the two main subspecies of the button mushroom Agaricus bisporus reveal especially polymorphic chromosome ends.</title>
        <authorList>
            <person name="Sonnenberg A.S.M."/>
            <person name="Sedaghat-Telgerd N."/>
            <person name="Lavrijssen B."/>
            <person name="Ohm R.A."/>
            <person name="Hendrickx P.M."/>
            <person name="Scholtmeijer K."/>
            <person name="Baars J.J.P."/>
            <person name="van Peer A."/>
        </authorList>
    </citation>
    <scope>NUCLEOTIDE SEQUENCE [LARGE SCALE GENOMIC DNA]</scope>
    <source>
        <strain evidence="12 13">H119_p4</strain>
    </source>
</reference>
<gene>
    <name evidence="12" type="ORF">Agabi119p4_5256</name>
</gene>
<feature type="domain" description="Pectate lyase" evidence="11">
    <location>
        <begin position="138"/>
        <end position="349"/>
    </location>
</feature>
<comment type="subcellular location">
    <subcellularLocation>
        <location evidence="2 9">Secreted</location>
    </subcellularLocation>
</comment>
<evidence type="ECO:0000256" key="4">
    <source>
        <dbReference type="ARBA" id="ARBA00012272"/>
    </source>
</evidence>
<evidence type="ECO:0000256" key="5">
    <source>
        <dbReference type="ARBA" id="ARBA00022525"/>
    </source>
</evidence>
<evidence type="ECO:0000256" key="10">
    <source>
        <dbReference type="SAM" id="MobiDB-lite"/>
    </source>
</evidence>
<evidence type="ECO:0000256" key="7">
    <source>
        <dbReference type="ARBA" id="ARBA00022729"/>
    </source>
</evidence>
<keyword evidence="6" id="KW-0479">Metal-binding</keyword>
<dbReference type="SMART" id="SM00656">
    <property type="entry name" value="Amb_all"/>
    <property type="match status" value="1"/>
</dbReference>
<organism evidence="12 13">
    <name type="scientific">Agaricus bisporus var. burnettii</name>
    <dbReference type="NCBI Taxonomy" id="192524"/>
    <lineage>
        <taxon>Eukaryota</taxon>
        <taxon>Fungi</taxon>
        <taxon>Dikarya</taxon>
        <taxon>Basidiomycota</taxon>
        <taxon>Agaricomycotina</taxon>
        <taxon>Agaricomycetes</taxon>
        <taxon>Agaricomycetidae</taxon>
        <taxon>Agaricales</taxon>
        <taxon>Agaricineae</taxon>
        <taxon>Agaricaceae</taxon>
        <taxon>Agaricus</taxon>
    </lineage>
</organism>
<proteinExistence type="inferred from homology"/>
<comment type="similarity">
    <text evidence="3 9">Belongs to the polysaccharide lyase 1 family.</text>
</comment>
<keyword evidence="8 9" id="KW-0456">Lyase</keyword>
<dbReference type="Proteomes" id="UP000629468">
    <property type="component" value="Unassembled WGS sequence"/>
</dbReference>
<keyword evidence="9" id="KW-0119">Carbohydrate metabolism</keyword>
<dbReference type="GO" id="GO:0000272">
    <property type="term" value="P:polysaccharide catabolic process"/>
    <property type="evidence" value="ECO:0007669"/>
    <property type="project" value="UniProtKB-KW"/>
</dbReference>
<dbReference type="GO" id="GO:0046872">
    <property type="term" value="F:metal ion binding"/>
    <property type="evidence" value="ECO:0007669"/>
    <property type="project" value="UniProtKB-KW"/>
</dbReference>
<dbReference type="SUPFAM" id="SSF51126">
    <property type="entry name" value="Pectin lyase-like"/>
    <property type="match status" value="1"/>
</dbReference>
<feature type="region of interest" description="Disordered" evidence="10">
    <location>
        <begin position="388"/>
        <end position="408"/>
    </location>
</feature>
<comment type="catalytic activity">
    <reaction evidence="1">
        <text>Eliminative cleavage of (1-&gt;4)-alpha-D-galacturonan to give oligosaccharides with 4-deoxy-alpha-D-galact-4-enuronosyl groups at their non-reducing ends.</text>
        <dbReference type="EC" id="4.2.2.2"/>
    </reaction>
</comment>
<dbReference type="InterPro" id="IPR012334">
    <property type="entry name" value="Pectin_lyas_fold"/>
</dbReference>
<sequence>MFNWFRLNFSLSRPSKYVSIRRRIPTFCSSRIQTYWRRPPRAGRTALYLQKNSISSPAVRPVDQKRRVKVFQEDLSTRTWLSSSDSTAFCSTMRILASIVAFAAVQLAAAGTIQRRASVNDVANLGYATLNGGTSGGSGGSQTTVTTLDQLTSAVSGDSRKIVLISGRISGSAVVRVGSNTSILGQPGSLLDGVGLRVLGESNVIIRNVKISRVVADVGDALGIQEAHQVWVDHVDLSSDRDHDKDFYDGLLDITHGCTGITVTNSRLHDHWKGSLVGHSDSNGSEDTPMTVTYANNWWHNLNSRTPSFRFGHGHIFNNVFDANADGINTRDGAQLLVENNVWTNPAKQKPLYSTDGGFAVARGNDFGGGENTAPAGNFNSPPYSYSLQSTTTTRSNVPNTAGQNLSF</sequence>
<evidence type="ECO:0000256" key="6">
    <source>
        <dbReference type="ARBA" id="ARBA00022723"/>
    </source>
</evidence>
<evidence type="ECO:0000259" key="11">
    <source>
        <dbReference type="SMART" id="SM00656"/>
    </source>
</evidence>
<dbReference type="Gene3D" id="2.160.20.10">
    <property type="entry name" value="Single-stranded right-handed beta-helix, Pectin lyase-like"/>
    <property type="match status" value="1"/>
</dbReference>
<dbReference type="PANTHER" id="PTHR31683">
    <property type="entry name" value="PECTATE LYASE 18-RELATED"/>
    <property type="match status" value="1"/>
</dbReference>
<accession>A0A8H7F4V7</accession>
<dbReference type="EMBL" id="JABXXO010000006">
    <property type="protein sequence ID" value="KAF7776863.1"/>
    <property type="molecule type" value="Genomic_DNA"/>
</dbReference>
<keyword evidence="5 9" id="KW-0964">Secreted</keyword>
<dbReference type="InterPro" id="IPR011050">
    <property type="entry name" value="Pectin_lyase_fold/virulence"/>
</dbReference>
<protein>
    <recommendedName>
        <fullName evidence="4">pectate lyase</fullName>
        <ecNumber evidence="4">4.2.2.2</ecNumber>
    </recommendedName>
</protein>
<evidence type="ECO:0000313" key="13">
    <source>
        <dbReference type="Proteomes" id="UP000629468"/>
    </source>
</evidence>
<evidence type="ECO:0000256" key="2">
    <source>
        <dbReference type="ARBA" id="ARBA00004613"/>
    </source>
</evidence>
<dbReference type="InterPro" id="IPR002022">
    <property type="entry name" value="Pec_lyase"/>
</dbReference>
<dbReference type="EC" id="4.2.2.2" evidence="4"/>
<evidence type="ECO:0000256" key="8">
    <source>
        <dbReference type="ARBA" id="ARBA00023239"/>
    </source>
</evidence>
<comment type="caution">
    <text evidence="12">The sequence shown here is derived from an EMBL/GenBank/DDBJ whole genome shotgun (WGS) entry which is preliminary data.</text>
</comment>
<name>A0A8H7F4V7_AGABI</name>
<evidence type="ECO:0000256" key="9">
    <source>
        <dbReference type="RuleBase" id="RU361173"/>
    </source>
</evidence>